<dbReference type="PANTHER" id="PTHR35529">
    <property type="entry name" value="MANGANESE EFFLUX PUMP MNTP-RELATED"/>
    <property type="match status" value="1"/>
</dbReference>
<feature type="transmembrane region" description="Helical" evidence="5">
    <location>
        <begin position="73"/>
        <end position="90"/>
    </location>
</feature>
<feature type="transmembrane region" description="Helical" evidence="5">
    <location>
        <begin position="6"/>
        <end position="26"/>
    </location>
</feature>
<protein>
    <recommendedName>
        <fullName evidence="8">Manganese efflux pump MntP</fullName>
    </recommendedName>
</protein>
<evidence type="ECO:0000256" key="5">
    <source>
        <dbReference type="SAM" id="Phobius"/>
    </source>
</evidence>
<proteinExistence type="predicted"/>
<gene>
    <name evidence="6" type="ORF">DBY38_00470</name>
</gene>
<feature type="transmembrane region" description="Helical" evidence="5">
    <location>
        <begin position="136"/>
        <end position="155"/>
    </location>
</feature>
<evidence type="ECO:0000256" key="4">
    <source>
        <dbReference type="ARBA" id="ARBA00023136"/>
    </source>
</evidence>
<accession>A0A316MTP4</accession>
<dbReference type="InterPro" id="IPR003810">
    <property type="entry name" value="Mntp/YtaF"/>
</dbReference>
<evidence type="ECO:0000313" key="7">
    <source>
        <dbReference type="Proteomes" id="UP000246114"/>
    </source>
</evidence>
<reference evidence="6 7" key="1">
    <citation type="submission" date="2018-03" db="EMBL/GenBank/DDBJ databases">
        <title>The uncultured portion of the human microbiome is neutrally assembled.</title>
        <authorList>
            <person name="Jeraldo P."/>
            <person name="Boardman L."/>
            <person name="White B.A."/>
            <person name="Nelson H."/>
            <person name="Goldenfeld N."/>
            <person name="Chia N."/>
        </authorList>
    </citation>
    <scope>NUCLEOTIDE SEQUENCE [LARGE SCALE GENOMIC DNA]</scope>
    <source>
        <strain evidence="6">CIM:MAG 903</strain>
    </source>
</reference>
<keyword evidence="4 5" id="KW-0472">Membrane</keyword>
<evidence type="ECO:0000256" key="2">
    <source>
        <dbReference type="ARBA" id="ARBA00022692"/>
    </source>
</evidence>
<feature type="transmembrane region" description="Helical" evidence="5">
    <location>
        <begin position="38"/>
        <end position="61"/>
    </location>
</feature>
<comment type="caution">
    <text evidence="6">The sequence shown here is derived from an EMBL/GenBank/DDBJ whole genome shotgun (WGS) entry which is preliminary data.</text>
</comment>
<keyword evidence="2 5" id="KW-0812">Transmembrane</keyword>
<organism evidence="6 7">
    <name type="scientific">Clostridium cadaveris</name>
    <dbReference type="NCBI Taxonomy" id="1529"/>
    <lineage>
        <taxon>Bacteria</taxon>
        <taxon>Bacillati</taxon>
        <taxon>Bacillota</taxon>
        <taxon>Clostridia</taxon>
        <taxon>Eubacteriales</taxon>
        <taxon>Clostridiaceae</taxon>
        <taxon>Clostridium</taxon>
    </lineage>
</organism>
<keyword evidence="3 5" id="KW-1133">Transmembrane helix</keyword>
<keyword evidence="1" id="KW-1003">Cell membrane</keyword>
<dbReference type="PANTHER" id="PTHR35529:SF1">
    <property type="entry name" value="MANGANESE EFFLUX PUMP MNTP-RELATED"/>
    <property type="match status" value="1"/>
</dbReference>
<dbReference type="Proteomes" id="UP000246114">
    <property type="component" value="Unassembled WGS sequence"/>
</dbReference>
<feature type="transmembrane region" description="Helical" evidence="5">
    <location>
        <begin position="110"/>
        <end position="130"/>
    </location>
</feature>
<name>A0A316MTP4_9CLOT</name>
<evidence type="ECO:0000256" key="3">
    <source>
        <dbReference type="ARBA" id="ARBA00022989"/>
    </source>
</evidence>
<sequence>MSILEVIIVSIGLSLDSLAVTIYKGANQASLKKHNNILVGFIFGGVQALMLTIGMMITWFPVSSVYTDKVIHINQWFSAIIFIFLGLKMCRSAISSKSINEHREDFSYKVFASLAFATSIDALILGIGIALLGTEILVAILLIFIFTSILSMVGLSIGYRIGDRYRITATVVGSIILLVMGVKTILTYFQVI</sequence>
<dbReference type="EMBL" id="QAMZ01000003">
    <property type="protein sequence ID" value="PWL55800.1"/>
    <property type="molecule type" value="Genomic_DNA"/>
</dbReference>
<feature type="transmembrane region" description="Helical" evidence="5">
    <location>
        <begin position="167"/>
        <end position="189"/>
    </location>
</feature>
<dbReference type="Pfam" id="PF02659">
    <property type="entry name" value="Mntp"/>
    <property type="match status" value="1"/>
</dbReference>
<evidence type="ECO:0000313" key="6">
    <source>
        <dbReference type="EMBL" id="PWL55800.1"/>
    </source>
</evidence>
<evidence type="ECO:0000256" key="1">
    <source>
        <dbReference type="ARBA" id="ARBA00022475"/>
    </source>
</evidence>
<evidence type="ECO:0008006" key="8">
    <source>
        <dbReference type="Google" id="ProtNLM"/>
    </source>
</evidence>
<dbReference type="AlphaFoldDB" id="A0A316MTP4"/>